<evidence type="ECO:0000313" key="3">
    <source>
        <dbReference type="EMBL" id="KAB1479864.1"/>
    </source>
</evidence>
<dbReference type="InterPro" id="IPR050472">
    <property type="entry name" value="Anth_synth/Amidotransfase"/>
</dbReference>
<comment type="caution">
    <text evidence="3">The sequence shown here is derived from an EMBL/GenBank/DDBJ whole genome shotgun (WGS) entry which is preliminary data.</text>
</comment>
<evidence type="ECO:0000256" key="1">
    <source>
        <dbReference type="ARBA" id="ARBA00022962"/>
    </source>
</evidence>
<dbReference type="PANTHER" id="PTHR43418">
    <property type="entry name" value="MULTIFUNCTIONAL TRYPTOPHAN BIOSYNTHESIS PROTEIN-RELATED"/>
    <property type="match status" value="1"/>
</dbReference>
<dbReference type="GO" id="GO:0005829">
    <property type="term" value="C:cytosol"/>
    <property type="evidence" value="ECO:0007669"/>
    <property type="project" value="TreeGrafter"/>
</dbReference>
<accession>A0A833FI89</accession>
<dbReference type="Pfam" id="PF00117">
    <property type="entry name" value="GATase"/>
    <property type="match status" value="1"/>
</dbReference>
<dbReference type="RefSeq" id="WP_127006957.1">
    <property type="nucleotide sequence ID" value="NZ_JAGZQP010000004.1"/>
</dbReference>
<organism evidence="3 4">
    <name type="scientific">Veillonella seminalis</name>
    <dbReference type="NCBI Taxonomy" id="1502943"/>
    <lineage>
        <taxon>Bacteria</taxon>
        <taxon>Bacillati</taxon>
        <taxon>Bacillota</taxon>
        <taxon>Negativicutes</taxon>
        <taxon>Veillonellales</taxon>
        <taxon>Veillonellaceae</taxon>
        <taxon>Veillonella</taxon>
    </lineage>
</organism>
<dbReference type="GO" id="GO:0004049">
    <property type="term" value="F:anthranilate synthase activity"/>
    <property type="evidence" value="ECO:0007669"/>
    <property type="project" value="TreeGrafter"/>
</dbReference>
<dbReference type="Proteomes" id="UP000434554">
    <property type="component" value="Unassembled WGS sequence"/>
</dbReference>
<dbReference type="PANTHER" id="PTHR43418:SF4">
    <property type="entry name" value="MULTIFUNCTIONAL TRYPTOPHAN BIOSYNTHESIS PROTEIN"/>
    <property type="match status" value="1"/>
</dbReference>
<evidence type="ECO:0000313" key="4">
    <source>
        <dbReference type="Proteomes" id="UP000434554"/>
    </source>
</evidence>
<dbReference type="SUPFAM" id="SSF52317">
    <property type="entry name" value="Class I glutamine amidotransferase-like"/>
    <property type="match status" value="1"/>
</dbReference>
<dbReference type="PRINTS" id="PR00099">
    <property type="entry name" value="CPSGATASE"/>
</dbReference>
<reference evidence="3 4" key="1">
    <citation type="submission" date="2019-09" db="EMBL/GenBank/DDBJ databases">
        <title>Draft genome sequence of 3 type strains from the CCUG.</title>
        <authorList>
            <person name="Pineiro-Iglesias B."/>
            <person name="Tunovic T."/>
            <person name="Unosson C."/>
            <person name="Inganas E."/>
            <person name="Ohlen M."/>
            <person name="Cardew S."/>
            <person name="Jensie-Markopoulos S."/>
            <person name="Salva-Serra F."/>
            <person name="Jaen-Luchoro D."/>
            <person name="Karlsson R."/>
            <person name="Svensson-Stadler L."/>
            <person name="Chun J."/>
            <person name="Moore E."/>
        </authorList>
    </citation>
    <scope>NUCLEOTIDE SEQUENCE [LARGE SCALE GENOMIC DNA]</scope>
    <source>
        <strain evidence="3 4">CCUG 65427</strain>
    </source>
</reference>
<dbReference type="InterPro" id="IPR029062">
    <property type="entry name" value="Class_I_gatase-like"/>
</dbReference>
<name>A0A833FI89_9FIRM</name>
<dbReference type="GO" id="GO:0000162">
    <property type="term" value="P:L-tryptophan biosynthetic process"/>
    <property type="evidence" value="ECO:0007669"/>
    <property type="project" value="TreeGrafter"/>
</dbReference>
<dbReference type="Gene3D" id="3.40.50.880">
    <property type="match status" value="1"/>
</dbReference>
<dbReference type="PRINTS" id="PR00097">
    <property type="entry name" value="ANTSNTHASEII"/>
</dbReference>
<dbReference type="PROSITE" id="PS51273">
    <property type="entry name" value="GATASE_TYPE_1"/>
    <property type="match status" value="1"/>
</dbReference>
<evidence type="ECO:0000259" key="2">
    <source>
        <dbReference type="Pfam" id="PF00117"/>
    </source>
</evidence>
<dbReference type="NCBIfam" id="TIGR00566">
    <property type="entry name" value="trpG_papA"/>
    <property type="match status" value="1"/>
</dbReference>
<dbReference type="EMBL" id="WBKH01000001">
    <property type="protein sequence ID" value="KAB1479864.1"/>
    <property type="molecule type" value="Genomic_DNA"/>
</dbReference>
<dbReference type="CDD" id="cd01743">
    <property type="entry name" value="GATase1_Anthranilate_Synthase"/>
    <property type="match status" value="1"/>
</dbReference>
<gene>
    <name evidence="3" type="ORF">F8R14_00920</name>
</gene>
<keyword evidence="1" id="KW-0315">Glutamine amidotransferase</keyword>
<dbReference type="InterPro" id="IPR017926">
    <property type="entry name" value="GATASE"/>
</dbReference>
<dbReference type="PRINTS" id="PR00096">
    <property type="entry name" value="GATASE"/>
</dbReference>
<feature type="domain" description="Glutamine amidotransferase" evidence="2">
    <location>
        <begin position="3"/>
        <end position="186"/>
    </location>
</feature>
<sequence length="196" mass="21493">MYLIVDNYDSFTYNLANLVAETGRDVMVRPCDTISLDEIAAMKPEGLIISPGPKGPADAKESLAIVREFKETLPILGVCLGMQIMAHDAGASVIRGEKPMHGKITPIHHEGQGLFKDLPKTFAVTRYHSLVIKKSTLPPHYQVDAVSDDGAVMAMSHQTLPLFGLQFHPEALLSEYGSDLIQAFCRHAEEGVRVHD</sequence>
<dbReference type="InterPro" id="IPR006221">
    <property type="entry name" value="TrpG/PapA_dom"/>
</dbReference>
<proteinExistence type="predicted"/>
<dbReference type="GeneID" id="83054204"/>
<dbReference type="AlphaFoldDB" id="A0A833FI89"/>
<dbReference type="FunFam" id="3.40.50.880:FF:000003">
    <property type="entry name" value="Anthranilate synthase component II"/>
    <property type="match status" value="1"/>
</dbReference>
<protein>
    <submittedName>
        <fullName evidence="3">Aminodeoxychorismate/anthranilate synthase component II</fullName>
    </submittedName>
</protein>